<gene>
    <name evidence="2" type="ORF">ALOHA_HF4000APKG10K24ctg1g22</name>
</gene>
<protein>
    <recommendedName>
        <fullName evidence="1">Aerobactin siderophore biosynthesis IucA/IucC-like C-terminal domain-containing protein</fullName>
    </recommendedName>
</protein>
<feature type="domain" description="Aerobactin siderophore biosynthesis IucA/IucC-like C-terminal" evidence="1">
    <location>
        <begin position="98"/>
        <end position="244"/>
    </location>
</feature>
<dbReference type="EMBL" id="EU016671">
    <property type="protein sequence ID" value="ABZ10291.1"/>
    <property type="molecule type" value="Genomic_DNA"/>
</dbReference>
<reference evidence="2" key="1">
    <citation type="journal article" date="2008" name="ISME J.">
        <title>Genomic patterns of recombination, clonal divergence and environment in marine microbial populations.</title>
        <authorList>
            <person name="Konstantinidis K.T."/>
            <person name="Delong E.F."/>
        </authorList>
    </citation>
    <scope>NUCLEOTIDE SEQUENCE</scope>
</reference>
<evidence type="ECO:0000259" key="1">
    <source>
        <dbReference type="Pfam" id="PF06276"/>
    </source>
</evidence>
<evidence type="ECO:0000313" key="2">
    <source>
        <dbReference type="EMBL" id="ABZ10291.1"/>
    </source>
</evidence>
<accession>B3TCI2</accession>
<organism evidence="2">
    <name type="scientific">uncultured marine microorganism HF4000_APKG10K24</name>
    <dbReference type="NCBI Taxonomy" id="455562"/>
    <lineage>
        <taxon>unclassified sequences</taxon>
        <taxon>environmental samples</taxon>
    </lineage>
</organism>
<sequence>MTVETNASQAPEFHPLVDSMARASDLNELFAMPLQYPDEGRWLDAQSLFHQSLFHQSGFHQTLVNKNDQRLREAVIAYGRARWGTENRHVAGSGFIVAYLTRLTYPLISQYVLHRRIPDVSLGNLAFHTNDNGFDATALKKPRFAALPDDPASGHPDALIVADEAALYAQLKEWLFDCNFGIVIPSIHRAAQASLKVSWNAVASSSAQVFHRLFDLAADPESVVRKAEAFFDDPSSPVYKQVTMDFIEHQGKLGYFARRHGCCLWWRVEQTKGYCAGCILLSREEQDIRFRDSLEIGR</sequence>
<proteinExistence type="predicted"/>
<dbReference type="GO" id="GO:0003824">
    <property type="term" value="F:catalytic activity"/>
    <property type="evidence" value="ECO:0007669"/>
    <property type="project" value="UniProtKB-ARBA"/>
</dbReference>
<dbReference type="AlphaFoldDB" id="B3TCI2"/>
<dbReference type="InterPro" id="IPR022770">
    <property type="entry name" value="IucA/IucC-like_C"/>
</dbReference>
<name>B3TCI2_9ZZZZ</name>
<dbReference type="Pfam" id="PF06276">
    <property type="entry name" value="FhuF"/>
    <property type="match status" value="1"/>
</dbReference>